<name>A0ABD0W5Q8_DENTH</name>
<feature type="domain" description="F-box/LRR-repeat protein 15-like leucin rich repeat" evidence="1">
    <location>
        <begin position="75"/>
        <end position="340"/>
    </location>
</feature>
<dbReference type="SUPFAM" id="SSF52047">
    <property type="entry name" value="RNI-like"/>
    <property type="match status" value="1"/>
</dbReference>
<dbReference type="PANTHER" id="PTHR13318">
    <property type="entry name" value="PARTNER OF PAIRED, ISOFORM B-RELATED"/>
    <property type="match status" value="1"/>
</dbReference>
<gene>
    <name evidence="2" type="ORF">M5K25_002372</name>
</gene>
<evidence type="ECO:0000313" key="3">
    <source>
        <dbReference type="Proteomes" id="UP001552299"/>
    </source>
</evidence>
<dbReference type="AlphaFoldDB" id="A0ABD0W5Q8"/>
<keyword evidence="3" id="KW-1185">Reference proteome</keyword>
<protein>
    <recommendedName>
        <fullName evidence="1">F-box/LRR-repeat protein 15-like leucin rich repeat domain-containing protein</fullName>
    </recommendedName>
</protein>
<organism evidence="2 3">
    <name type="scientific">Dendrobium thyrsiflorum</name>
    <name type="common">Pinecone-like raceme dendrobium</name>
    <name type="synonym">Orchid</name>
    <dbReference type="NCBI Taxonomy" id="117978"/>
    <lineage>
        <taxon>Eukaryota</taxon>
        <taxon>Viridiplantae</taxon>
        <taxon>Streptophyta</taxon>
        <taxon>Embryophyta</taxon>
        <taxon>Tracheophyta</taxon>
        <taxon>Spermatophyta</taxon>
        <taxon>Magnoliopsida</taxon>
        <taxon>Liliopsida</taxon>
        <taxon>Asparagales</taxon>
        <taxon>Orchidaceae</taxon>
        <taxon>Epidendroideae</taxon>
        <taxon>Malaxideae</taxon>
        <taxon>Dendrobiinae</taxon>
        <taxon>Dendrobium</taxon>
    </lineage>
</organism>
<dbReference type="InterPro" id="IPR032675">
    <property type="entry name" value="LRR_dom_sf"/>
</dbReference>
<dbReference type="EMBL" id="JANQDX010000002">
    <property type="protein sequence ID" value="KAL0928132.1"/>
    <property type="molecule type" value="Genomic_DNA"/>
</dbReference>
<sequence>MSPRHRAMSERGEDAWNREKVPRVLEIVSSRLSQRDLCSLLLLSTCCYRALISQPSLWKVLDLREMNKAGERLISALSLDRYQHVEKIDLEFARDVDDEHLLLIKSKVMEHVRHLESLNLNGCQKITDKGIEAVTIACPKLRIFSIYWNVRVTDMSIKYLVKHCKHISYLNLSGCKSISDQSLLLIGDNYKELEELNITRCIRITDNGLQNVLRCITLKSLNLYALSSLTDRAYEKIGCLEHLEFLDLCGAQNLSDCGLSCIASCRKLLSLNLTWCVRVTDVGVIKIAEGCRSLEFLSLFGIVGVTDGCLEALSKYCSNTITTLDVNGCIGIKVLQSAQLMWHIWFRHNKLFLKSETFLSIALYSGLEVSINDEAERCTGFGLFDSLLCILSYALLSYALLMSMENGNIEIQIYLKLKLNFGNSLVKISFKSKKGKLFLIFSNQISKNLPSKIQKIEYDLFNSLKFKFPMTACQNSARLARINGAGTCGRTSFINFIKYINIYIYIYIY</sequence>
<comment type="caution">
    <text evidence="2">The sequence shown here is derived from an EMBL/GenBank/DDBJ whole genome shotgun (WGS) entry which is preliminary data.</text>
</comment>
<reference evidence="2 3" key="1">
    <citation type="journal article" date="2024" name="Plant Biotechnol. J.">
        <title>Dendrobium thyrsiflorum genome and its molecular insights into genes involved in important horticultural traits.</title>
        <authorList>
            <person name="Chen B."/>
            <person name="Wang J.Y."/>
            <person name="Zheng P.J."/>
            <person name="Li K.L."/>
            <person name="Liang Y.M."/>
            <person name="Chen X.F."/>
            <person name="Zhang C."/>
            <person name="Zhao X."/>
            <person name="He X."/>
            <person name="Zhang G.Q."/>
            <person name="Liu Z.J."/>
            <person name="Xu Q."/>
        </authorList>
    </citation>
    <scope>NUCLEOTIDE SEQUENCE [LARGE SCALE GENOMIC DNA]</scope>
    <source>
        <strain evidence="2">GZMU011</strain>
    </source>
</reference>
<dbReference type="Proteomes" id="UP001552299">
    <property type="component" value="Unassembled WGS sequence"/>
</dbReference>
<dbReference type="InterPro" id="IPR057207">
    <property type="entry name" value="FBXL15_LRR"/>
</dbReference>
<dbReference type="SMART" id="SM00367">
    <property type="entry name" value="LRR_CC"/>
    <property type="match status" value="6"/>
</dbReference>
<proteinExistence type="predicted"/>
<dbReference type="Pfam" id="PF25372">
    <property type="entry name" value="DUF7885"/>
    <property type="match status" value="1"/>
</dbReference>
<accession>A0ABD0W5Q8</accession>
<evidence type="ECO:0000259" key="1">
    <source>
        <dbReference type="Pfam" id="PF25372"/>
    </source>
</evidence>
<dbReference type="Gene3D" id="3.80.10.10">
    <property type="entry name" value="Ribonuclease Inhibitor"/>
    <property type="match status" value="3"/>
</dbReference>
<evidence type="ECO:0000313" key="2">
    <source>
        <dbReference type="EMBL" id="KAL0928132.1"/>
    </source>
</evidence>
<dbReference type="InterPro" id="IPR006553">
    <property type="entry name" value="Leu-rich_rpt_Cys-con_subtyp"/>
</dbReference>
<dbReference type="PANTHER" id="PTHR13318:SF95">
    <property type="entry name" value="F-BOX PROTEIN YLR352W"/>
    <property type="match status" value="1"/>
</dbReference>